<comment type="caution">
    <text evidence="2">The sequence shown here is derived from an EMBL/GenBank/DDBJ whole genome shotgun (WGS) entry which is preliminary data.</text>
</comment>
<dbReference type="EC" id="2.7.1.170" evidence="1"/>
<keyword evidence="1" id="KW-0547">Nucleotide-binding</keyword>
<comment type="similarity">
    <text evidence="1">Belongs to the anhydro-N-acetylmuramic acid kinase family.</text>
</comment>
<dbReference type="GO" id="GO:0016773">
    <property type="term" value="F:phosphotransferase activity, alcohol group as acceptor"/>
    <property type="evidence" value="ECO:0007669"/>
    <property type="project" value="UniProtKB-UniRule"/>
</dbReference>
<dbReference type="HAMAP" id="MF_01270">
    <property type="entry name" value="AnhMurNAc_kinase"/>
    <property type="match status" value="1"/>
</dbReference>
<protein>
    <recommendedName>
        <fullName evidence="1">Anhydro-N-acetylmuramic acid kinase</fullName>
        <ecNumber evidence="1">2.7.1.170</ecNumber>
    </recommendedName>
    <alternativeName>
        <fullName evidence="1">AnhMurNAc kinase</fullName>
    </alternativeName>
</protein>
<organism evidence="2 3">
    <name type="scientific">Tectimicrobiota bacterium</name>
    <dbReference type="NCBI Taxonomy" id="2528274"/>
    <lineage>
        <taxon>Bacteria</taxon>
        <taxon>Pseudomonadati</taxon>
        <taxon>Nitrospinota/Tectimicrobiota group</taxon>
        <taxon>Candidatus Tectimicrobiota</taxon>
    </lineage>
</organism>
<keyword evidence="1 2" id="KW-0808">Transferase</keyword>
<sequence length="393" mass="40855">MRESPHTLGVGLMSGTSADGVDAALVKIAAGKAELAHFHSAPYPPRLRERILRAAGEPGASTAEICSLHREIGEAFARAALELLAAAGVVFHRVGFIGSHGQTVRHLPEGGEGADGPLLPSTLQLGDAAVIAERTGLTVVADFRARDVAAGGSGAPLTPWAHRFLFERPGAPCAFLNLGGISNLTYIPPAGRPGLFGFDCGPANMAIDGYVERWTGGAERFDRGGALAARGRVDEEALAALMAHPFLHLPPPKSTGRETFGAAFLEGALARLRKRDSPPDEIATLTAFSAECVAQAVRRFLPREAPPAEIIVGGGGYQNETLLGRLRERLAPIPVRSSAERGVPPGAVEAVAFALLGWAALKGIPANVPAATGAKREVVLGHITPGDRLQAAP</sequence>
<dbReference type="GO" id="GO:0005524">
    <property type="term" value="F:ATP binding"/>
    <property type="evidence" value="ECO:0007669"/>
    <property type="project" value="UniProtKB-UniRule"/>
</dbReference>
<keyword evidence="1 2" id="KW-0418">Kinase</keyword>
<dbReference type="GO" id="GO:0097175">
    <property type="term" value="P:1,6-anhydro-N-acetyl-beta-muramic acid catabolic process"/>
    <property type="evidence" value="ECO:0007669"/>
    <property type="project" value="UniProtKB-UniRule"/>
</dbReference>
<accession>A0A932I0Y1</accession>
<dbReference type="NCBIfam" id="NF007148">
    <property type="entry name" value="PRK09585.3-2"/>
    <property type="match status" value="1"/>
</dbReference>
<dbReference type="EMBL" id="JACPUR010000023">
    <property type="protein sequence ID" value="MBI3128073.1"/>
    <property type="molecule type" value="Genomic_DNA"/>
</dbReference>
<name>A0A932I0Y1_UNCTE</name>
<keyword evidence="1" id="KW-0067">ATP-binding</keyword>
<reference evidence="2" key="1">
    <citation type="submission" date="2020-07" db="EMBL/GenBank/DDBJ databases">
        <title>Huge and variable diversity of episymbiotic CPR bacteria and DPANN archaea in groundwater ecosystems.</title>
        <authorList>
            <person name="He C.Y."/>
            <person name="Keren R."/>
            <person name="Whittaker M."/>
            <person name="Farag I.F."/>
            <person name="Doudna J."/>
            <person name="Cate J.H.D."/>
            <person name="Banfield J.F."/>
        </authorList>
    </citation>
    <scope>NUCLEOTIDE SEQUENCE</scope>
    <source>
        <strain evidence="2">NC_groundwater_763_Ag_S-0.2um_68_21</strain>
    </source>
</reference>
<evidence type="ECO:0000313" key="3">
    <source>
        <dbReference type="Proteomes" id="UP000782312"/>
    </source>
</evidence>
<feature type="binding site" evidence="1">
    <location>
        <begin position="15"/>
        <end position="22"/>
    </location>
    <ligand>
        <name>ATP</name>
        <dbReference type="ChEBI" id="CHEBI:30616"/>
    </ligand>
</feature>
<dbReference type="PANTHER" id="PTHR30605">
    <property type="entry name" value="ANHYDRO-N-ACETYLMURAMIC ACID KINASE"/>
    <property type="match status" value="1"/>
</dbReference>
<dbReference type="InterPro" id="IPR043129">
    <property type="entry name" value="ATPase_NBD"/>
</dbReference>
<dbReference type="CDD" id="cd24050">
    <property type="entry name" value="ASKHA_NBD_ANMK"/>
    <property type="match status" value="1"/>
</dbReference>
<dbReference type="InterPro" id="IPR005338">
    <property type="entry name" value="Anhydro_N_Ac-Mur_kinase"/>
</dbReference>
<evidence type="ECO:0000313" key="2">
    <source>
        <dbReference type="EMBL" id="MBI3128073.1"/>
    </source>
</evidence>
<dbReference type="PANTHER" id="PTHR30605:SF0">
    <property type="entry name" value="ANHYDRO-N-ACETYLMURAMIC ACID KINASE"/>
    <property type="match status" value="1"/>
</dbReference>
<dbReference type="GO" id="GO:0016301">
    <property type="term" value="F:kinase activity"/>
    <property type="evidence" value="ECO:0007669"/>
    <property type="project" value="UniProtKB-KW"/>
</dbReference>
<evidence type="ECO:0000256" key="1">
    <source>
        <dbReference type="HAMAP-Rule" id="MF_01270"/>
    </source>
</evidence>
<dbReference type="GO" id="GO:0006040">
    <property type="term" value="P:amino sugar metabolic process"/>
    <property type="evidence" value="ECO:0007669"/>
    <property type="project" value="InterPro"/>
</dbReference>
<dbReference type="Proteomes" id="UP000782312">
    <property type="component" value="Unassembled WGS sequence"/>
</dbReference>
<dbReference type="SUPFAM" id="SSF53067">
    <property type="entry name" value="Actin-like ATPase domain"/>
    <property type="match status" value="1"/>
</dbReference>
<dbReference type="Pfam" id="PF03702">
    <property type="entry name" value="AnmK"/>
    <property type="match status" value="1"/>
</dbReference>
<gene>
    <name evidence="1" type="primary">anmK</name>
    <name evidence="2" type="ORF">HYZ11_10755</name>
</gene>
<dbReference type="Gene3D" id="3.30.420.40">
    <property type="match status" value="2"/>
</dbReference>
<dbReference type="GO" id="GO:0009254">
    <property type="term" value="P:peptidoglycan turnover"/>
    <property type="evidence" value="ECO:0007669"/>
    <property type="project" value="UniProtKB-UniRule"/>
</dbReference>
<proteinExistence type="inferred from homology"/>
<comment type="function">
    <text evidence="1">Catalyzes the specific phosphorylation of 1,6-anhydro-N-acetylmuramic acid (anhMurNAc) with the simultaneous cleavage of the 1,6-anhydro ring, generating MurNAc-6-P. Is required for the utilization of anhMurNAc either imported from the medium or derived from its own cell wall murein, and thus plays a role in cell wall recycling.</text>
</comment>
<comment type="pathway">
    <text evidence="1">Cell wall biogenesis; peptidoglycan recycling.</text>
</comment>
<dbReference type="AlphaFoldDB" id="A0A932I0Y1"/>
<comment type="catalytic activity">
    <reaction evidence="1">
        <text>1,6-anhydro-N-acetyl-beta-muramate + ATP + H2O = N-acetyl-D-muramate 6-phosphate + ADP + H(+)</text>
        <dbReference type="Rhea" id="RHEA:24952"/>
        <dbReference type="ChEBI" id="CHEBI:15377"/>
        <dbReference type="ChEBI" id="CHEBI:15378"/>
        <dbReference type="ChEBI" id="CHEBI:30616"/>
        <dbReference type="ChEBI" id="CHEBI:58690"/>
        <dbReference type="ChEBI" id="CHEBI:58722"/>
        <dbReference type="ChEBI" id="CHEBI:456216"/>
        <dbReference type="EC" id="2.7.1.170"/>
    </reaction>
</comment>
<comment type="pathway">
    <text evidence="1">Amino-sugar metabolism; 1,6-anhydro-N-acetylmuramate degradation.</text>
</comment>
<keyword evidence="1" id="KW-0119">Carbohydrate metabolism</keyword>